<proteinExistence type="predicted"/>
<evidence type="ECO:0000313" key="2">
    <source>
        <dbReference type="Proteomes" id="UP000011996"/>
    </source>
</evidence>
<protein>
    <submittedName>
        <fullName evidence="1">Uncharacterized protein</fullName>
    </submittedName>
</protein>
<dbReference type="AlphaFoldDB" id="M5SL19"/>
<evidence type="ECO:0000313" key="1">
    <source>
        <dbReference type="EMBL" id="EMI28437.1"/>
    </source>
</evidence>
<reference evidence="1 2" key="1">
    <citation type="journal article" date="2013" name="Mar. Genomics">
        <title>Expression of sulfatases in Rhodopirellula baltica and the diversity of sulfatases in the genus Rhodopirellula.</title>
        <authorList>
            <person name="Wegner C.E."/>
            <person name="Richter-Heitmann T."/>
            <person name="Klindworth A."/>
            <person name="Klockow C."/>
            <person name="Richter M."/>
            <person name="Achstetter T."/>
            <person name="Glockner F.O."/>
            <person name="Harder J."/>
        </authorList>
    </citation>
    <scope>NUCLEOTIDE SEQUENCE [LARGE SCALE GENOMIC DNA]</scope>
    <source>
        <strain evidence="1 2">SH398</strain>
    </source>
</reference>
<comment type="caution">
    <text evidence="1">The sequence shown here is derived from an EMBL/GenBank/DDBJ whole genome shotgun (WGS) entry which is preliminary data.</text>
</comment>
<dbReference type="STRING" id="1263868.RESH_01009"/>
<gene>
    <name evidence="1" type="ORF">RESH_01009</name>
</gene>
<sequence>MACTDYSVAKGGNFVAYQWDGEQVLSAKKFHWVEQTP</sequence>
<dbReference type="PATRIC" id="fig|1263868.3.peg.1090"/>
<organism evidence="1 2">
    <name type="scientific">Rhodopirellula europaea SH398</name>
    <dbReference type="NCBI Taxonomy" id="1263868"/>
    <lineage>
        <taxon>Bacteria</taxon>
        <taxon>Pseudomonadati</taxon>
        <taxon>Planctomycetota</taxon>
        <taxon>Planctomycetia</taxon>
        <taxon>Pirellulales</taxon>
        <taxon>Pirellulaceae</taxon>
        <taxon>Rhodopirellula</taxon>
    </lineage>
</organism>
<accession>M5SL19</accession>
<dbReference type="Proteomes" id="UP000011996">
    <property type="component" value="Unassembled WGS sequence"/>
</dbReference>
<name>M5SL19_9BACT</name>
<dbReference type="EMBL" id="ANOF01000036">
    <property type="protein sequence ID" value="EMI28437.1"/>
    <property type="molecule type" value="Genomic_DNA"/>
</dbReference>